<keyword evidence="1" id="KW-0472">Membrane</keyword>
<dbReference type="OrthoDB" id="491589at2"/>
<dbReference type="NCBIfam" id="NF047832">
    <property type="entry name" value="caspase_w_EACC1"/>
    <property type="match status" value="1"/>
</dbReference>
<dbReference type="AlphaFoldDB" id="A0A5N0UPM2"/>
<dbReference type="GO" id="GO:0006508">
    <property type="term" value="P:proteolysis"/>
    <property type="evidence" value="ECO:0007669"/>
    <property type="project" value="InterPro"/>
</dbReference>
<sequence>MTRAAFLIGTSSYTDQSLRQLHAPAQDVERLGAVLGDPEVGAYEVTTHVDETAGKLTDSLREFLSGRAPEDALVIYFSGHGVKDVAGDLFLTGTDSSLDDLDHTAIPATELNRWLRACRSRRILLILDCCYSGAFGRGMLAKAGETVHVRESFSGRGLAIITATTAIEYAFEGTTLREDERDEATSTFTEALIHGLDTGEADDNLDQRITLDELYYYVFDTVREVNPGQTPCWYLIGGQGDFLVAARRPGTSARRSRTSPPTPAVTLRPDRRMLATAVPVAVLGGVIIWAGLAGFRQGALWSAAVVGILLVLAAILRIVLALTGRTYLEDRGVRVSPFRSATVPWPAILAVEARSGLFGKSLTVRRGDRPQWPWLPLPAPSRSWVGNRDSWAAALEKIREHSVLRGSPTVVVDRRWAPSAARAAVVIVLAGVLLVTTDRPWVWEGVIADGPPDACQALSDENIEAAVPSYRDLDIFGAAPSSVAVPSNSLTTSTCQRTLAASILGTPDGWVQTIYDVAARTWNRSAHQGAEDQLEDYRSFDAQHGRIAELTAPHPGYWLTYDRHATARLLCGNAVVTLDMRTTEAYPQIPDDFPDIADRAVSLLSAENPGLC</sequence>
<comment type="caution">
    <text evidence="3">The sequence shown here is derived from an EMBL/GenBank/DDBJ whole genome shotgun (WGS) entry which is preliminary data.</text>
</comment>
<keyword evidence="4" id="KW-1185">Reference proteome</keyword>
<dbReference type="Proteomes" id="UP000319769">
    <property type="component" value="Unassembled WGS sequence"/>
</dbReference>
<dbReference type="RefSeq" id="WP_144751359.1">
    <property type="nucleotide sequence ID" value="NZ_VMNW02000081.1"/>
</dbReference>
<dbReference type="SUPFAM" id="SSF52129">
    <property type="entry name" value="Caspase-like"/>
    <property type="match status" value="1"/>
</dbReference>
<dbReference type="InterPro" id="IPR011600">
    <property type="entry name" value="Pept_C14_caspase"/>
</dbReference>
<keyword evidence="1" id="KW-1133">Transmembrane helix</keyword>
<proteinExistence type="predicted"/>
<dbReference type="InterPro" id="IPR029030">
    <property type="entry name" value="Caspase-like_dom_sf"/>
</dbReference>
<dbReference type="PANTHER" id="PTHR22576:SF37">
    <property type="entry name" value="MUCOSA-ASSOCIATED LYMPHOID TISSUE LYMPHOMA TRANSLOCATION PROTEIN 1"/>
    <property type="match status" value="1"/>
</dbReference>
<dbReference type="EMBL" id="VMNW02000081">
    <property type="protein sequence ID" value="KAA9152971.1"/>
    <property type="molecule type" value="Genomic_DNA"/>
</dbReference>
<dbReference type="PANTHER" id="PTHR22576">
    <property type="entry name" value="MUCOSA ASSOCIATED LYMPHOID TISSUE LYMPHOMA TRANSLOCATION PROTEIN 1/PARACASPASE"/>
    <property type="match status" value="1"/>
</dbReference>
<reference evidence="3" key="1">
    <citation type="submission" date="2019-09" db="EMBL/GenBank/DDBJ databases">
        <authorList>
            <person name="Teo W.F.A."/>
            <person name="Duangmal K."/>
        </authorList>
    </citation>
    <scope>NUCLEOTIDE SEQUENCE [LARGE SCALE GENOMIC DNA]</scope>
    <source>
        <strain evidence="3">K81G1</strain>
    </source>
</reference>
<evidence type="ECO:0000259" key="2">
    <source>
        <dbReference type="Pfam" id="PF00656"/>
    </source>
</evidence>
<dbReference type="GO" id="GO:0004197">
    <property type="term" value="F:cysteine-type endopeptidase activity"/>
    <property type="evidence" value="ECO:0007669"/>
    <property type="project" value="InterPro"/>
</dbReference>
<feature type="domain" description="Peptidase C14 caspase" evidence="2">
    <location>
        <begin position="3"/>
        <end position="234"/>
    </location>
</feature>
<organism evidence="3 4">
    <name type="scientific">Amycolatopsis acidicola</name>
    <dbReference type="NCBI Taxonomy" id="2596893"/>
    <lineage>
        <taxon>Bacteria</taxon>
        <taxon>Bacillati</taxon>
        <taxon>Actinomycetota</taxon>
        <taxon>Actinomycetes</taxon>
        <taxon>Pseudonocardiales</taxon>
        <taxon>Pseudonocardiaceae</taxon>
        <taxon>Amycolatopsis</taxon>
    </lineage>
</organism>
<protein>
    <submittedName>
        <fullName evidence="3">Caspase family protein</fullName>
    </submittedName>
</protein>
<evidence type="ECO:0000256" key="1">
    <source>
        <dbReference type="SAM" id="Phobius"/>
    </source>
</evidence>
<feature type="transmembrane region" description="Helical" evidence="1">
    <location>
        <begin position="273"/>
        <end position="292"/>
    </location>
</feature>
<evidence type="ECO:0000313" key="4">
    <source>
        <dbReference type="Proteomes" id="UP000319769"/>
    </source>
</evidence>
<accession>A0A5N0UPM2</accession>
<gene>
    <name evidence="3" type="ORF">FPZ12_035595</name>
</gene>
<name>A0A5N0UPM2_9PSEU</name>
<feature type="transmembrane region" description="Helical" evidence="1">
    <location>
        <begin position="298"/>
        <end position="322"/>
    </location>
</feature>
<evidence type="ECO:0000313" key="3">
    <source>
        <dbReference type="EMBL" id="KAA9152971.1"/>
    </source>
</evidence>
<keyword evidence="1" id="KW-0812">Transmembrane</keyword>
<dbReference type="InterPro" id="IPR052039">
    <property type="entry name" value="Caspase-related_regulators"/>
</dbReference>
<dbReference type="Gene3D" id="3.40.50.1460">
    <property type="match status" value="1"/>
</dbReference>
<dbReference type="Pfam" id="PF00656">
    <property type="entry name" value="Peptidase_C14"/>
    <property type="match status" value="1"/>
</dbReference>